<feature type="compositionally biased region" description="Low complexity" evidence="1">
    <location>
        <begin position="1194"/>
        <end position="1215"/>
    </location>
</feature>
<feature type="compositionally biased region" description="Low complexity" evidence="1">
    <location>
        <begin position="163"/>
        <end position="186"/>
    </location>
</feature>
<feature type="compositionally biased region" description="Polar residues" evidence="1">
    <location>
        <begin position="1396"/>
        <end position="1406"/>
    </location>
</feature>
<dbReference type="HOGENOM" id="CLU_003718_0_0_1"/>
<feature type="compositionally biased region" description="Polar residues" evidence="1">
    <location>
        <begin position="588"/>
        <end position="624"/>
    </location>
</feature>
<keyword evidence="3" id="KW-1185">Reference proteome</keyword>
<feature type="compositionally biased region" description="Basic and acidic residues" evidence="1">
    <location>
        <begin position="574"/>
        <end position="585"/>
    </location>
</feature>
<feature type="compositionally biased region" description="Polar residues" evidence="1">
    <location>
        <begin position="43"/>
        <end position="53"/>
    </location>
</feature>
<feature type="region of interest" description="Disordered" evidence="1">
    <location>
        <begin position="1499"/>
        <end position="1541"/>
    </location>
</feature>
<proteinExistence type="predicted"/>
<feature type="compositionally biased region" description="Low complexity" evidence="1">
    <location>
        <begin position="101"/>
        <end position="116"/>
    </location>
</feature>
<feature type="region of interest" description="Disordered" evidence="1">
    <location>
        <begin position="651"/>
        <end position="687"/>
    </location>
</feature>
<feature type="compositionally biased region" description="Basic and acidic residues" evidence="1">
    <location>
        <begin position="88"/>
        <end position="98"/>
    </location>
</feature>
<name>A0A0C3SF44_PHLG1</name>
<feature type="region of interest" description="Disordered" evidence="1">
    <location>
        <begin position="839"/>
        <end position="862"/>
    </location>
</feature>
<feature type="region of interest" description="Disordered" evidence="1">
    <location>
        <begin position="737"/>
        <end position="808"/>
    </location>
</feature>
<gene>
    <name evidence="2" type="ORF">PHLGIDRAFT_124843</name>
</gene>
<feature type="compositionally biased region" description="Basic and acidic residues" evidence="1">
    <location>
        <begin position="1"/>
        <end position="14"/>
    </location>
</feature>
<feature type="region of interest" description="Disordered" evidence="1">
    <location>
        <begin position="1386"/>
        <end position="1414"/>
    </location>
</feature>
<feature type="region of interest" description="Disordered" evidence="1">
    <location>
        <begin position="1563"/>
        <end position="1617"/>
    </location>
</feature>
<feature type="region of interest" description="Disordered" evidence="1">
    <location>
        <begin position="884"/>
        <end position="911"/>
    </location>
</feature>
<feature type="compositionally biased region" description="Polar residues" evidence="1">
    <location>
        <begin position="1590"/>
        <end position="1617"/>
    </location>
</feature>
<evidence type="ECO:0000313" key="3">
    <source>
        <dbReference type="Proteomes" id="UP000053257"/>
    </source>
</evidence>
<protein>
    <submittedName>
        <fullName evidence="2">Uncharacterized protein</fullName>
    </submittedName>
</protein>
<feature type="compositionally biased region" description="Polar residues" evidence="1">
    <location>
        <begin position="369"/>
        <end position="380"/>
    </location>
</feature>
<dbReference type="Proteomes" id="UP000053257">
    <property type="component" value="Unassembled WGS sequence"/>
</dbReference>
<organism evidence="2 3">
    <name type="scientific">Phlebiopsis gigantea (strain 11061_1 CR5-6)</name>
    <name type="common">White-rot fungus</name>
    <name type="synonym">Peniophora gigantea</name>
    <dbReference type="NCBI Taxonomy" id="745531"/>
    <lineage>
        <taxon>Eukaryota</taxon>
        <taxon>Fungi</taxon>
        <taxon>Dikarya</taxon>
        <taxon>Basidiomycota</taxon>
        <taxon>Agaricomycotina</taxon>
        <taxon>Agaricomycetes</taxon>
        <taxon>Polyporales</taxon>
        <taxon>Phanerochaetaceae</taxon>
        <taxon>Phlebiopsis</taxon>
    </lineage>
</organism>
<evidence type="ECO:0000256" key="1">
    <source>
        <dbReference type="SAM" id="MobiDB-lite"/>
    </source>
</evidence>
<feature type="compositionally biased region" description="Basic and acidic residues" evidence="1">
    <location>
        <begin position="512"/>
        <end position="523"/>
    </location>
</feature>
<feature type="compositionally biased region" description="Polar residues" evidence="1">
    <location>
        <begin position="143"/>
        <end position="162"/>
    </location>
</feature>
<feature type="region of interest" description="Disordered" evidence="1">
    <location>
        <begin position="1144"/>
        <end position="1215"/>
    </location>
</feature>
<feature type="compositionally biased region" description="Basic and acidic residues" evidence="1">
    <location>
        <begin position="471"/>
        <end position="504"/>
    </location>
</feature>
<dbReference type="OrthoDB" id="2504896at2759"/>
<feature type="compositionally biased region" description="Low complexity" evidence="1">
    <location>
        <begin position="381"/>
        <end position="392"/>
    </location>
</feature>
<accession>A0A0C3SF44</accession>
<evidence type="ECO:0000313" key="2">
    <source>
        <dbReference type="EMBL" id="KIP11440.1"/>
    </source>
</evidence>
<feature type="compositionally biased region" description="Pro residues" evidence="1">
    <location>
        <begin position="1527"/>
        <end position="1540"/>
    </location>
</feature>
<feature type="compositionally biased region" description="Basic and acidic residues" evidence="1">
    <location>
        <begin position="1015"/>
        <end position="1027"/>
    </location>
</feature>
<feature type="region of interest" description="Disordered" evidence="1">
    <location>
        <begin position="315"/>
        <end position="635"/>
    </location>
</feature>
<sequence length="1617" mass="173960">MADTEARDPLEHGQEAGGVDGVQEVSNSREVSKDAEDAKLPTPTASKPSSRNPTPALPSPGSGLVPLRGGPGNTTTPTLSMPHPKRFSHVDINKRFLEKNSQASSGSHPPAASSVAKTASAIQKPALQTAPSHSRLVTAKLTADTTRLSTTGPGWSRPSSTNSSVAAAPASGSSAKPTPAPASSASHGTLPTPPGKIIQPQPRSADSATSLTRKDSSGKPAWRSPVTSVSTVGQLDGVQNEFPTAAEVAQVNSAKLIEKKQAAQVVAAQKEVMTTEADAFRGVHLGMHHWDEDEGDDSNFLDEVIEFDDGRQYTIPHVNDQQQPPGGYSKQGELTDKHERPVSKEERFADDFDRSWPRSRHPNGVPADTGSQPMLSPSATSSQSLHSPQDSSRVLFNERSNRLEPYSSHPHGRFPGPPREPSLTRRGGRSDTMGSPVDLRGGRDAPPHTAGVQLLQKPPVNGHTTSPLDDVPSRSRIFGDRPGFDPSHEGSRLRDREFPKRDVHSFGNRPPHGPDHNRPKDYHNGSTLPSPIGPPDRPRRYSNMGPPPVPGHSDVRDGRQLPPHLADVQPPPHMWRDPSNSERPRRLSTASSVGQTPVVTQSPVVGQTPVSTTSQAPASHTPATPQIPLPSELPQAPQVLSAVPIMDLEEARKAAMHSAAERAKLRRQQEEEEREKERERARKKAAELEARLKAAGDGEKTSAKVQQEKVATEAEAVALIEDAVRSIIPDREIRQSKPVETSPLIPPSALKTLFSKSPSSRGSLRPVPERLPSISAPSTTGISPATEADTWRSKVVHQPPPPVKASPSLPLLEQVDSFSISMDDSVEIVDFSEHGKLVGVSSPEVPHPFTEPVTESSRKSTRPRAADFFQDDDGQPFQKTSLVTKADEGSWRKKPSPVQEHFPAVEQSPEKPKLQISPTLYHAAPTSAHQRPLHVHYDDQDRGPKELAHVPTSYAHVPPALKSPVTSSYREAPMSALDDTMARIRGALDGMHKPPPNQKWLPPALRARPQNSDQPDYHEHGDEHHEREVFDVTGCEPPRSPKPAWNHFTLKMPHAFSPRDPVPFKRLRGSTSYTPVRFDTLSLQAFGNGKRLFQITDLLFAKPYSNRGRVEYRVSLPQASKLAVTENGLVVNLPASARLVKSSSTGAFGRPREADGASSWRKPTASPLKEKDQEAVSVLDTISRSPPPEPPVSLPGVSAVSSTSPTVSVPVKSKVPSKVPNGSGVGFYRDSRGGPPDGTASAPVKFIVSSELEAEVSFGDNQSANKQLMPTLPAHEAMINAATPAESKMEVVQVSTSSTTSPWAQVREIGKESTTTEAIPEHLRSLWTSKSNKTTTPSENLLEGLTDDVPFTIRDAKLEEPPTVPVPAMSRMSSQDVARAFQQVPNSPANAAAAKTNGSSTNSQPIRQPAGSMLPVGVRPVYSTYPPSMMSSPSPTLGYPPPMTPSPVPRPMVAASPYGPPPMWVAMPPPPNGPPGMMRSPYGPQLMPYPPPGVMPMYPHHHHHPHPPPPGGPPPPHHHHPNGMHGRPPPPPGMMSPVPPQAQAMYATSPVMMPAHAIPGMLPPGTPYSGPGGRPLPPHQRGAYDGTPGMMQQSASFGSQPASAYPFPSTSYPRTPW</sequence>
<feature type="region of interest" description="Disordered" evidence="1">
    <location>
        <begin position="1"/>
        <end position="228"/>
    </location>
</feature>
<dbReference type="STRING" id="745531.A0A0C3SF44"/>
<feature type="compositionally biased region" description="Basic and acidic residues" evidence="1">
    <location>
        <begin position="333"/>
        <end position="356"/>
    </location>
</feature>
<feature type="region of interest" description="Disordered" evidence="1">
    <location>
        <begin position="993"/>
        <end position="1027"/>
    </location>
</feature>
<feature type="compositionally biased region" description="Basic and acidic residues" evidence="1">
    <location>
        <begin position="30"/>
        <end position="39"/>
    </location>
</feature>
<dbReference type="EMBL" id="KN840446">
    <property type="protein sequence ID" value="KIP11440.1"/>
    <property type="molecule type" value="Genomic_DNA"/>
</dbReference>
<feature type="compositionally biased region" description="Polar residues" evidence="1">
    <location>
        <begin position="201"/>
        <end position="211"/>
    </location>
</feature>
<reference evidence="2 3" key="1">
    <citation type="journal article" date="2014" name="PLoS Genet.">
        <title>Analysis of the Phlebiopsis gigantea genome, transcriptome and secretome provides insight into its pioneer colonization strategies of wood.</title>
        <authorList>
            <person name="Hori C."/>
            <person name="Ishida T."/>
            <person name="Igarashi K."/>
            <person name="Samejima M."/>
            <person name="Suzuki H."/>
            <person name="Master E."/>
            <person name="Ferreira P."/>
            <person name="Ruiz-Duenas F.J."/>
            <person name="Held B."/>
            <person name="Canessa P."/>
            <person name="Larrondo L.F."/>
            <person name="Schmoll M."/>
            <person name="Druzhinina I.S."/>
            <person name="Kubicek C.P."/>
            <person name="Gaskell J.A."/>
            <person name="Kersten P."/>
            <person name="St John F."/>
            <person name="Glasner J."/>
            <person name="Sabat G."/>
            <person name="Splinter BonDurant S."/>
            <person name="Syed K."/>
            <person name="Yadav J."/>
            <person name="Mgbeahuruike A.C."/>
            <person name="Kovalchuk A."/>
            <person name="Asiegbu F.O."/>
            <person name="Lackner G."/>
            <person name="Hoffmeister D."/>
            <person name="Rencoret J."/>
            <person name="Gutierrez A."/>
            <person name="Sun H."/>
            <person name="Lindquist E."/>
            <person name="Barry K."/>
            <person name="Riley R."/>
            <person name="Grigoriev I.V."/>
            <person name="Henrissat B."/>
            <person name="Kues U."/>
            <person name="Berka R.M."/>
            <person name="Martinez A.T."/>
            <person name="Covert S.F."/>
            <person name="Blanchette R.A."/>
            <person name="Cullen D."/>
        </authorList>
    </citation>
    <scope>NUCLEOTIDE SEQUENCE [LARGE SCALE GENOMIC DNA]</scope>
    <source>
        <strain evidence="2 3">11061_1 CR5-6</strain>
    </source>
</reference>